<accession>A0A9P7BJY3</accession>
<dbReference type="Proteomes" id="UP000716291">
    <property type="component" value="Unassembled WGS sequence"/>
</dbReference>
<organism evidence="3 4">
    <name type="scientific">Rhizopus oryzae</name>
    <name type="common">Mucormycosis agent</name>
    <name type="synonym">Rhizopus arrhizus var. delemar</name>
    <dbReference type="NCBI Taxonomy" id="64495"/>
    <lineage>
        <taxon>Eukaryota</taxon>
        <taxon>Fungi</taxon>
        <taxon>Fungi incertae sedis</taxon>
        <taxon>Mucoromycota</taxon>
        <taxon>Mucoromycotina</taxon>
        <taxon>Mucoromycetes</taxon>
        <taxon>Mucorales</taxon>
        <taxon>Mucorineae</taxon>
        <taxon>Rhizopodaceae</taxon>
        <taxon>Rhizopus</taxon>
    </lineage>
</organism>
<protein>
    <recommendedName>
        <fullName evidence="2">LysR substrate-binding domain-containing protein</fullName>
    </recommendedName>
</protein>
<sequence>MVCDDIDALAELAAAGAGITRLAAFVAAPYLRDGRLQAVFGADTAWRPEPMEVYFCVSDRRDFTAKIRALFEHLQAGMAPAWQV</sequence>
<reference evidence="3" key="1">
    <citation type="journal article" date="2020" name="Microb. Genom.">
        <title>Genetic diversity of clinical and environmental Mucorales isolates obtained from an investigation of mucormycosis cases among solid organ transplant recipients.</title>
        <authorList>
            <person name="Nguyen M.H."/>
            <person name="Kaul D."/>
            <person name="Muto C."/>
            <person name="Cheng S.J."/>
            <person name="Richter R.A."/>
            <person name="Bruno V.M."/>
            <person name="Liu G."/>
            <person name="Beyhan S."/>
            <person name="Sundermann A.J."/>
            <person name="Mounaud S."/>
            <person name="Pasculle A.W."/>
            <person name="Nierman W.C."/>
            <person name="Driscoll E."/>
            <person name="Cumbie R."/>
            <person name="Clancy C.J."/>
            <person name="Dupont C.L."/>
        </authorList>
    </citation>
    <scope>NUCLEOTIDE SEQUENCE</scope>
    <source>
        <strain evidence="3">GL11</strain>
    </source>
</reference>
<dbReference type="AlphaFoldDB" id="A0A9P7BJY3"/>
<proteinExistence type="inferred from homology"/>
<comment type="caution">
    <text evidence="3">The sequence shown here is derived from an EMBL/GenBank/DDBJ whole genome shotgun (WGS) entry which is preliminary data.</text>
</comment>
<comment type="similarity">
    <text evidence="1">Belongs to the LysR transcriptional regulatory family.</text>
</comment>
<dbReference type="GO" id="GO:0006351">
    <property type="term" value="P:DNA-templated transcription"/>
    <property type="evidence" value="ECO:0007669"/>
    <property type="project" value="TreeGrafter"/>
</dbReference>
<dbReference type="EMBL" id="JAANQT010006452">
    <property type="protein sequence ID" value="KAG1291341.1"/>
    <property type="molecule type" value="Genomic_DNA"/>
</dbReference>
<evidence type="ECO:0000313" key="3">
    <source>
        <dbReference type="EMBL" id="KAG1291341.1"/>
    </source>
</evidence>
<dbReference type="InterPro" id="IPR058163">
    <property type="entry name" value="LysR-type_TF_proteobact-type"/>
</dbReference>
<dbReference type="SUPFAM" id="SSF53850">
    <property type="entry name" value="Periplasmic binding protein-like II"/>
    <property type="match status" value="1"/>
</dbReference>
<evidence type="ECO:0000259" key="2">
    <source>
        <dbReference type="Pfam" id="PF03466"/>
    </source>
</evidence>
<dbReference type="Gene3D" id="3.40.190.290">
    <property type="match status" value="1"/>
</dbReference>
<dbReference type="GO" id="GO:0043565">
    <property type="term" value="F:sequence-specific DNA binding"/>
    <property type="evidence" value="ECO:0007669"/>
    <property type="project" value="TreeGrafter"/>
</dbReference>
<dbReference type="PANTHER" id="PTHR30537:SF17">
    <property type="entry name" value="LYSR-FAMILY REGULATORY PROTEIN"/>
    <property type="match status" value="1"/>
</dbReference>
<dbReference type="InterPro" id="IPR005119">
    <property type="entry name" value="LysR_subst-bd"/>
</dbReference>
<evidence type="ECO:0000313" key="4">
    <source>
        <dbReference type="Proteomes" id="UP000716291"/>
    </source>
</evidence>
<feature type="domain" description="LysR substrate-binding" evidence="2">
    <location>
        <begin position="1"/>
        <end position="78"/>
    </location>
</feature>
<evidence type="ECO:0000256" key="1">
    <source>
        <dbReference type="ARBA" id="ARBA00009437"/>
    </source>
</evidence>
<dbReference type="Pfam" id="PF03466">
    <property type="entry name" value="LysR_substrate"/>
    <property type="match status" value="1"/>
</dbReference>
<dbReference type="PANTHER" id="PTHR30537">
    <property type="entry name" value="HTH-TYPE TRANSCRIPTIONAL REGULATOR"/>
    <property type="match status" value="1"/>
</dbReference>
<gene>
    <name evidence="3" type="ORF">G6F64_013805</name>
</gene>
<name>A0A9P7BJY3_RHIOR</name>
<keyword evidence="4" id="KW-1185">Reference proteome</keyword>
<dbReference type="GO" id="GO:0003700">
    <property type="term" value="F:DNA-binding transcription factor activity"/>
    <property type="evidence" value="ECO:0007669"/>
    <property type="project" value="TreeGrafter"/>
</dbReference>